<dbReference type="AlphaFoldDB" id="A0A644Y7R2"/>
<dbReference type="EMBL" id="VSSQ01004210">
    <property type="protein sequence ID" value="MPM24207.1"/>
    <property type="molecule type" value="Genomic_DNA"/>
</dbReference>
<name>A0A644Y7R2_9ZZZZ</name>
<gene>
    <name evidence="1" type="ORF">SDC9_70688</name>
</gene>
<accession>A0A644Y7R2</accession>
<protein>
    <recommendedName>
        <fullName evidence="2">Prophage tail endopeptidase domain-containing protein</fullName>
    </recommendedName>
</protein>
<proteinExistence type="predicted"/>
<evidence type="ECO:0000313" key="1">
    <source>
        <dbReference type="EMBL" id="MPM24207.1"/>
    </source>
</evidence>
<organism evidence="1">
    <name type="scientific">bioreactor metagenome</name>
    <dbReference type="NCBI Taxonomy" id="1076179"/>
    <lineage>
        <taxon>unclassified sequences</taxon>
        <taxon>metagenomes</taxon>
        <taxon>ecological metagenomes</taxon>
    </lineage>
</organism>
<sequence length="547" mass="60631">MYRILCDSYVLYDPRLPELFVLEPVLTQKKNEPGELTFTIPKEHPHYGALKKLKSRIRVYRDDTLIWVGRAIEDDRDLYENRKVIAEGALSFLLDSVLRPFTFDGTASELFAWILTAHNAQVNKSQRLTLGNCEISGSVSVTTKDYLSSWQTMKTCLLDSFGGYLIVRYDENENPIVDYLSDVPDTSTQRIEFGDNLIDLALSRSASETYTACVPIGAALRDIDPELDSDARLTIESVNDGQDFLIDSALAAEYGIIFAPIGSTTWDEITDANVLMSQGRDWLCGTGARFKQTIKLSAVDLHNADANVVSFRFLDKVVVSCGTLCSEETYVLSELTILLNNPASTDIVLGDSRSSLIGEEIRQNMSVKNRIESIEADYTTHGEIKEIVQEQITQNTSILQSAQQIILTALEDYVRTQDFIALQDTIQTSFSVMAGTIEANFTETASRISTLSGDTSQQFESVRSFIRVISSGIVIGKSTSAIKLKLENDVLYFFTGGEDSVTTDSAIAYFSAGKLFVNDVQVLSSLRIGSFTWVPESGNLNFKKIAG</sequence>
<comment type="caution">
    <text evidence="1">The sequence shown here is derived from an EMBL/GenBank/DDBJ whole genome shotgun (WGS) entry which is preliminary data.</text>
</comment>
<reference evidence="1" key="1">
    <citation type="submission" date="2019-08" db="EMBL/GenBank/DDBJ databases">
        <authorList>
            <person name="Kucharzyk K."/>
            <person name="Murdoch R.W."/>
            <person name="Higgins S."/>
            <person name="Loffler F."/>
        </authorList>
    </citation>
    <scope>NUCLEOTIDE SEQUENCE</scope>
</reference>
<evidence type="ECO:0008006" key="2">
    <source>
        <dbReference type="Google" id="ProtNLM"/>
    </source>
</evidence>